<dbReference type="PROSITE" id="PS51222">
    <property type="entry name" value="DCD"/>
    <property type="match status" value="1"/>
</dbReference>
<dbReference type="EMBL" id="MNCJ02000329">
    <property type="protein sequence ID" value="KAF5770999.1"/>
    <property type="molecule type" value="Genomic_DNA"/>
</dbReference>
<name>A0A9K3ED77_HELAN</name>
<gene>
    <name evidence="3" type="ORF">HanXRQr2_Chr14g0665661</name>
</gene>
<dbReference type="OrthoDB" id="45365at2759"/>
<sequence>MGRKQKKKINTDSLMKEASVFSNHSAPARNLRKTDLGAVIFGATHNTINECLSRQLFGLPEGHYSYIKNIKEGLVLFLFNYSDRKLHGVFEAAGHGQMNIDQYAWVDDGDGTGYTRYPAQVKIRARKLCNPLSEDQFHPIIAHNYYESNHFYFELDHDQTDKLVSLFTSSAKGGISKKWNTLYASLPKVSERQEYNVHVSQGVTDLRQRLPENLYETSKVSYASALCRTGNTTTNASSSQPVGEWRALFKSDHGADTWEESHWAAADEVDCDQTWASDFNPQANTATNEVDVMVGNTWEESHWAATDDVRCDQTWTSDINPEANTAVNTLEESHWVATDEAECDHTWESDLNHEANTVTNKADVMLGNTWEESQHIAATCAVQHGQTDNILVPKGVETDTDLHSLVAKLMQEFEVMKGSQVKQIVKINRLEQELETSKLEIQQLKNQVRILESGSRSIVDPVEADNQLSSKFLTRFTDSVFIVGGHDGSSWLPALDSYFPSHDIKISLTPMNFIKSYASAATLNGEIYHFGGHGSHTVESFNPTNNLWIPRPPLYWKNINAAGASIKDKLFVVGGAKESHYSSEVEYLDLNIGKWLPARSMQSKRLAPAAAELNNVLYVSGGYDGVSYTSSVERFDPREEFWCNVPNMNARKGCHSMVVLNEKLYTVGGFGGDRDLATVEYLDTRMGAWVEAEPMNVSRGNFATFVFGGMMYTVGGRKDNVEVLDIVECYKEGGCWEVAANLKAIGKRSHFSAFVM</sequence>
<dbReference type="SUPFAM" id="SSF117281">
    <property type="entry name" value="Kelch motif"/>
    <property type="match status" value="1"/>
</dbReference>
<comment type="caution">
    <text evidence="3">The sequence shown here is derived from an EMBL/GenBank/DDBJ whole genome shotgun (WGS) entry which is preliminary data.</text>
</comment>
<accession>A0A9K3ED77</accession>
<evidence type="ECO:0000256" key="1">
    <source>
        <dbReference type="SAM" id="Coils"/>
    </source>
</evidence>
<keyword evidence="4" id="KW-1185">Reference proteome</keyword>
<reference evidence="3" key="1">
    <citation type="journal article" date="2017" name="Nature">
        <title>The sunflower genome provides insights into oil metabolism, flowering and Asterid evolution.</title>
        <authorList>
            <person name="Badouin H."/>
            <person name="Gouzy J."/>
            <person name="Grassa C.J."/>
            <person name="Murat F."/>
            <person name="Staton S.E."/>
            <person name="Cottret L."/>
            <person name="Lelandais-Briere C."/>
            <person name="Owens G.L."/>
            <person name="Carrere S."/>
            <person name="Mayjonade B."/>
            <person name="Legrand L."/>
            <person name="Gill N."/>
            <person name="Kane N.C."/>
            <person name="Bowers J.E."/>
            <person name="Hubner S."/>
            <person name="Bellec A."/>
            <person name="Berard A."/>
            <person name="Berges H."/>
            <person name="Blanchet N."/>
            <person name="Boniface M.C."/>
            <person name="Brunel D."/>
            <person name="Catrice O."/>
            <person name="Chaidir N."/>
            <person name="Claudel C."/>
            <person name="Donnadieu C."/>
            <person name="Faraut T."/>
            <person name="Fievet G."/>
            <person name="Helmstetter N."/>
            <person name="King M."/>
            <person name="Knapp S.J."/>
            <person name="Lai Z."/>
            <person name="Le Paslier M.C."/>
            <person name="Lippi Y."/>
            <person name="Lorenzon L."/>
            <person name="Mandel J.R."/>
            <person name="Marage G."/>
            <person name="Marchand G."/>
            <person name="Marquand E."/>
            <person name="Bret-Mestries E."/>
            <person name="Morien E."/>
            <person name="Nambeesan S."/>
            <person name="Nguyen T."/>
            <person name="Pegot-Espagnet P."/>
            <person name="Pouilly N."/>
            <person name="Raftis F."/>
            <person name="Sallet E."/>
            <person name="Schiex T."/>
            <person name="Thomas J."/>
            <person name="Vandecasteele C."/>
            <person name="Vares D."/>
            <person name="Vear F."/>
            <person name="Vautrin S."/>
            <person name="Crespi M."/>
            <person name="Mangin B."/>
            <person name="Burke J.M."/>
            <person name="Salse J."/>
            <person name="Munos S."/>
            <person name="Vincourt P."/>
            <person name="Rieseberg L.H."/>
            <person name="Langlade N.B."/>
        </authorList>
    </citation>
    <scope>NUCLEOTIDE SEQUENCE</scope>
    <source>
        <tissue evidence="3">Leaves</tissue>
    </source>
</reference>
<dbReference type="GO" id="GO:0034976">
    <property type="term" value="P:response to endoplasmic reticulum stress"/>
    <property type="evidence" value="ECO:0007669"/>
    <property type="project" value="InterPro"/>
</dbReference>
<dbReference type="AlphaFoldDB" id="A0A9K3ED77"/>
<dbReference type="InterPro" id="IPR044832">
    <property type="entry name" value="NRP-like"/>
</dbReference>
<feature type="domain" description="DCD" evidence="2">
    <location>
        <begin position="34"/>
        <end position="169"/>
    </location>
</feature>
<proteinExistence type="predicted"/>
<reference evidence="3" key="2">
    <citation type="submission" date="2020-06" db="EMBL/GenBank/DDBJ databases">
        <title>Helianthus annuus Genome sequencing and assembly Release 2.</title>
        <authorList>
            <person name="Gouzy J."/>
            <person name="Langlade N."/>
            <person name="Munos S."/>
        </authorList>
    </citation>
    <scope>NUCLEOTIDE SEQUENCE</scope>
    <source>
        <tissue evidence="3">Leaves</tissue>
    </source>
</reference>
<dbReference type="PANTHER" id="PTHR46034:SF23">
    <property type="entry name" value="DCD (DEVELOPMENT AND CELL DEATH) DOMAIN PROTEIN"/>
    <property type="match status" value="1"/>
</dbReference>
<dbReference type="Proteomes" id="UP000215914">
    <property type="component" value="Unassembled WGS sequence"/>
</dbReference>
<dbReference type="PANTHER" id="PTHR46034">
    <property type="match status" value="1"/>
</dbReference>
<dbReference type="InterPro" id="IPR006652">
    <property type="entry name" value="Kelch_1"/>
</dbReference>
<dbReference type="Gene3D" id="2.120.10.80">
    <property type="entry name" value="Kelch-type beta propeller"/>
    <property type="match status" value="2"/>
</dbReference>
<evidence type="ECO:0000259" key="2">
    <source>
        <dbReference type="PROSITE" id="PS51222"/>
    </source>
</evidence>
<organism evidence="3 4">
    <name type="scientific">Helianthus annuus</name>
    <name type="common">Common sunflower</name>
    <dbReference type="NCBI Taxonomy" id="4232"/>
    <lineage>
        <taxon>Eukaryota</taxon>
        <taxon>Viridiplantae</taxon>
        <taxon>Streptophyta</taxon>
        <taxon>Embryophyta</taxon>
        <taxon>Tracheophyta</taxon>
        <taxon>Spermatophyta</taxon>
        <taxon>Magnoliopsida</taxon>
        <taxon>eudicotyledons</taxon>
        <taxon>Gunneridae</taxon>
        <taxon>Pentapetalae</taxon>
        <taxon>asterids</taxon>
        <taxon>campanulids</taxon>
        <taxon>Asterales</taxon>
        <taxon>Asteraceae</taxon>
        <taxon>Asteroideae</taxon>
        <taxon>Heliantheae alliance</taxon>
        <taxon>Heliantheae</taxon>
        <taxon>Helianthus</taxon>
    </lineage>
</organism>
<dbReference type="Pfam" id="PF01344">
    <property type="entry name" value="Kelch_1"/>
    <property type="match status" value="1"/>
</dbReference>
<protein>
    <submittedName>
        <fullName evidence="3">Development/cell death domain, kelch-type beta propeller</fullName>
    </submittedName>
</protein>
<dbReference type="Pfam" id="PF24681">
    <property type="entry name" value="Kelch_KLHDC2_KLHL20_DRC7"/>
    <property type="match status" value="1"/>
</dbReference>
<keyword evidence="1" id="KW-0175">Coiled coil</keyword>
<dbReference type="SMART" id="SM00767">
    <property type="entry name" value="DCD"/>
    <property type="match status" value="1"/>
</dbReference>
<evidence type="ECO:0000313" key="3">
    <source>
        <dbReference type="EMBL" id="KAF5770999.1"/>
    </source>
</evidence>
<evidence type="ECO:0000313" key="4">
    <source>
        <dbReference type="Proteomes" id="UP000215914"/>
    </source>
</evidence>
<dbReference type="Gramene" id="mRNA:HanXRQr2_Chr14g0665661">
    <property type="protein sequence ID" value="mRNA:HanXRQr2_Chr14g0665661"/>
    <property type="gene ID" value="HanXRQr2_Chr14g0665661"/>
</dbReference>
<dbReference type="Pfam" id="PF10539">
    <property type="entry name" value="Dev_Cell_Death"/>
    <property type="match status" value="1"/>
</dbReference>
<feature type="coiled-coil region" evidence="1">
    <location>
        <begin position="427"/>
        <end position="454"/>
    </location>
</feature>
<dbReference type="InterPro" id="IPR015915">
    <property type="entry name" value="Kelch-typ_b-propeller"/>
</dbReference>
<dbReference type="InterPro" id="IPR013989">
    <property type="entry name" value="Dev_and_cell_death_domain"/>
</dbReference>
<dbReference type="SMART" id="SM00612">
    <property type="entry name" value="Kelch"/>
    <property type="match status" value="6"/>
</dbReference>